<protein>
    <submittedName>
        <fullName evidence="1">Uncharacterized protein</fullName>
    </submittedName>
</protein>
<organism evidence="1">
    <name type="scientific">viral metagenome</name>
    <dbReference type="NCBI Taxonomy" id="1070528"/>
    <lineage>
        <taxon>unclassified sequences</taxon>
        <taxon>metagenomes</taxon>
        <taxon>organismal metagenomes</taxon>
    </lineage>
</organism>
<dbReference type="EMBL" id="MT141737">
    <property type="protein sequence ID" value="QJA69799.1"/>
    <property type="molecule type" value="Genomic_DNA"/>
</dbReference>
<reference evidence="1" key="1">
    <citation type="submission" date="2020-03" db="EMBL/GenBank/DDBJ databases">
        <title>The deep terrestrial virosphere.</title>
        <authorList>
            <person name="Holmfeldt K."/>
            <person name="Nilsson E."/>
            <person name="Simone D."/>
            <person name="Lopez-Fernandez M."/>
            <person name="Wu X."/>
            <person name="de Brujin I."/>
            <person name="Lundin D."/>
            <person name="Andersson A."/>
            <person name="Bertilsson S."/>
            <person name="Dopson M."/>
        </authorList>
    </citation>
    <scope>NUCLEOTIDE SEQUENCE</scope>
    <source>
        <strain evidence="1">MM415A04273</strain>
    </source>
</reference>
<accession>A0A6M3JHZ9</accession>
<evidence type="ECO:0000313" key="1">
    <source>
        <dbReference type="EMBL" id="QJA69799.1"/>
    </source>
</evidence>
<proteinExistence type="predicted"/>
<dbReference type="AlphaFoldDB" id="A0A6M3JHZ9"/>
<gene>
    <name evidence="1" type="ORF">MM415A04273_0005</name>
</gene>
<sequence length="241" mass="28312">MKLNKERILEELNKASNSEFHFETKIEAVVYVPGGKAKTIFLKENETFWLRGNTIRFPLKYIWDRQNRFKNSIPEKFRNNLLIPIHNNENGLTSIMVQEKPFKSIPGLFYVNLNVMAKHGVFTKIPKTFKTEEIKEAAIKVEDKIINRNIKTLKKCIENNNFNITEYFRKYEDDWYIILEEELETVGVSLRKMNMSDNTFNEIQELGLMLQEKALIKLNIDKKTIDELIGDSGTIMININD</sequence>
<name>A0A6M3JHZ9_9ZZZZ</name>